<dbReference type="CDD" id="cd02440">
    <property type="entry name" value="AdoMet_MTases"/>
    <property type="match status" value="1"/>
</dbReference>
<keyword evidence="3" id="KW-1185">Reference proteome</keyword>
<dbReference type="GO" id="GO:0032259">
    <property type="term" value="P:methylation"/>
    <property type="evidence" value="ECO:0007669"/>
    <property type="project" value="UniProtKB-KW"/>
</dbReference>
<evidence type="ECO:0000313" key="3">
    <source>
        <dbReference type="Proteomes" id="UP001163550"/>
    </source>
</evidence>
<proteinExistence type="predicted"/>
<dbReference type="SUPFAM" id="SSF53335">
    <property type="entry name" value="S-adenosyl-L-methionine-dependent methyltransferases"/>
    <property type="match status" value="1"/>
</dbReference>
<dbReference type="EMBL" id="CP087994">
    <property type="protein sequence ID" value="UYO62509.1"/>
    <property type="molecule type" value="Genomic_DNA"/>
</dbReference>
<dbReference type="GO" id="GO:0008168">
    <property type="term" value="F:methyltransferase activity"/>
    <property type="evidence" value="ECO:0007669"/>
    <property type="project" value="UniProtKB-KW"/>
</dbReference>
<evidence type="ECO:0000313" key="2">
    <source>
        <dbReference type="EMBL" id="UYO62509.1"/>
    </source>
</evidence>
<keyword evidence="2" id="KW-0808">Transferase</keyword>
<evidence type="ECO:0000259" key="1">
    <source>
        <dbReference type="Pfam" id="PF13649"/>
    </source>
</evidence>
<gene>
    <name evidence="2" type="ORF">LNN31_17260</name>
</gene>
<keyword evidence="2" id="KW-0489">Methyltransferase</keyword>
<dbReference type="Proteomes" id="UP001163550">
    <property type="component" value="Chromosome"/>
</dbReference>
<reference evidence="2" key="1">
    <citation type="submission" date="2021-11" db="EMBL/GenBank/DDBJ databases">
        <title>Isoprene-degrading acetogen.</title>
        <authorList>
            <person name="Yang Y."/>
            <person name="Jin H."/>
            <person name="Yan J."/>
        </authorList>
    </citation>
    <scope>NUCLEOTIDE SEQUENCE</scope>
    <source>
        <strain evidence="2">Berkeley</strain>
    </source>
</reference>
<accession>A0ABY6HGE9</accession>
<sequence length="288" mass="32799">MEELLKLREASYWEDVWNQAKLYGKKPGSEGPAHSVELWEKRADRFKSNVAGDKGKKRTDTVIRWLENQDVSLEGTTILDIGAGPGVFSCAFATQNAVVTALEPTNGMSTVIRERIENEGIEKLKVVQMPWEEVDIEKMGWQEAFDLVFISMCPGVHNAELFKKAMACAKNYVYFSGWAGRRDSEAFAELWQELYGEEMPVWRSDIIYTMNWLYAQGLNLAFEVEQDVRPEEMSIEDGVEELLSRLNFHGKDITGIKEKVEVFVSERAEAGVFKTNAITRRGKILVKL</sequence>
<dbReference type="InterPro" id="IPR029063">
    <property type="entry name" value="SAM-dependent_MTases_sf"/>
</dbReference>
<protein>
    <submittedName>
        <fullName evidence="2">Class I SAM-dependent methyltransferase</fullName>
    </submittedName>
</protein>
<dbReference type="Gene3D" id="3.40.50.150">
    <property type="entry name" value="Vaccinia Virus protein VP39"/>
    <property type="match status" value="1"/>
</dbReference>
<dbReference type="RefSeq" id="WP_228878398.1">
    <property type="nucleotide sequence ID" value="NZ_CABIIK010000005.1"/>
</dbReference>
<dbReference type="Pfam" id="PF13649">
    <property type="entry name" value="Methyltransf_25"/>
    <property type="match status" value="1"/>
</dbReference>
<organism evidence="2 3">
    <name type="scientific">Acetobacterium wieringae</name>
    <dbReference type="NCBI Taxonomy" id="52694"/>
    <lineage>
        <taxon>Bacteria</taxon>
        <taxon>Bacillati</taxon>
        <taxon>Bacillota</taxon>
        <taxon>Clostridia</taxon>
        <taxon>Eubacteriales</taxon>
        <taxon>Eubacteriaceae</taxon>
        <taxon>Acetobacterium</taxon>
    </lineage>
</organism>
<name>A0ABY6HGE9_9FIRM</name>
<dbReference type="InterPro" id="IPR041698">
    <property type="entry name" value="Methyltransf_25"/>
</dbReference>
<feature type="domain" description="Methyltransferase" evidence="1">
    <location>
        <begin position="78"/>
        <end position="165"/>
    </location>
</feature>